<sequence length="668" mass="73986">MINFPVFEQLEVNDYGLYPGTSEQPGINIHFQPGLTLILGANGLGKTTLITILYRMLAGAYDLPRATLEAAELGGASLDVKPLNAWDKALFASRVQDLAAHATATLRLTIAQKTLTIRRNLKDLSLISFQYDKEKPVYDEAEYQKLLPKLSGVSSFGDWLLLLRHMVFYFEDRRELVWDASAQRHIYRMMFLSPEEAENWYSRERRILSLDSQYRNDTASLNRLKKRILAEDKALGDEASLRAELTSLTSLQEEDETRHTALSTDADALDAKRHELRRNLLAAELDVDRRARALESEKLALLRSYFPSDKQTAQHLYSLVIAQNHCAVCGHEAPAAAAELSERVAHLRCIVCGTDLAPDSSSGNVVSLSKEKVQSLYEKLDADRLRVTVLKSELENVSKKYDAVATRLIETRADIAERAKQISRIENALPQGNEKQAKAKSDLSSLSEALAGDKAELTKLADSFRDIVDKANTRILQHSDAIKRSFASYAGGFLAEDAQLKWSPISTTLGQTGIGKVSFPAFNLEMSGSNFTERTPRTGPQAVSESQREFIDLAFRMALIQVAGEGTGGSLVIDAPESSLDAFFVKRAASVLCRFGKPDTNNRLVVASNLIDGQLLPEMIKGGITPEDKKQRLVNLMSIAIPTAALRDNRSEYEEELQKILSSGGLHG</sequence>
<evidence type="ECO:0000313" key="2">
    <source>
        <dbReference type="Proteomes" id="UP000663444"/>
    </source>
</evidence>
<name>A0A974Y4D2_9RHOO</name>
<dbReference type="SUPFAM" id="SSF52540">
    <property type="entry name" value="P-loop containing nucleoside triphosphate hydrolases"/>
    <property type="match status" value="1"/>
</dbReference>
<keyword evidence="2" id="KW-1185">Reference proteome</keyword>
<reference evidence="1" key="1">
    <citation type="submission" date="2020-11" db="EMBL/GenBank/DDBJ databases">
        <title>Azospira restricta DSM 18626 genome sequence.</title>
        <authorList>
            <person name="Moe W.M."/>
        </authorList>
    </citation>
    <scope>NUCLEOTIDE SEQUENCE</scope>
    <source>
        <strain evidence="1">DSM 18626</strain>
    </source>
</reference>
<dbReference type="PANTHER" id="PTHR32182">
    <property type="entry name" value="DNA REPLICATION AND REPAIR PROTEIN RECF"/>
    <property type="match status" value="1"/>
</dbReference>
<gene>
    <name evidence="1" type="ORF">IWH25_03500</name>
</gene>
<dbReference type="GO" id="GO:0000731">
    <property type="term" value="P:DNA synthesis involved in DNA repair"/>
    <property type="evidence" value="ECO:0007669"/>
    <property type="project" value="TreeGrafter"/>
</dbReference>
<dbReference type="EMBL" id="CP064781">
    <property type="protein sequence ID" value="QRJ64429.1"/>
    <property type="molecule type" value="Genomic_DNA"/>
</dbReference>
<dbReference type="InterPro" id="IPR027417">
    <property type="entry name" value="P-loop_NTPase"/>
</dbReference>
<organism evidence="1 2">
    <name type="scientific">Azospira restricta</name>
    <dbReference type="NCBI Taxonomy" id="404405"/>
    <lineage>
        <taxon>Bacteria</taxon>
        <taxon>Pseudomonadati</taxon>
        <taxon>Pseudomonadota</taxon>
        <taxon>Betaproteobacteria</taxon>
        <taxon>Rhodocyclales</taxon>
        <taxon>Rhodocyclaceae</taxon>
        <taxon>Azospira</taxon>
    </lineage>
</organism>
<accession>A0A974Y4D2</accession>
<proteinExistence type="predicted"/>
<dbReference type="GO" id="GO:0006302">
    <property type="term" value="P:double-strand break repair"/>
    <property type="evidence" value="ECO:0007669"/>
    <property type="project" value="TreeGrafter"/>
</dbReference>
<dbReference type="Gene3D" id="3.40.50.300">
    <property type="entry name" value="P-loop containing nucleotide triphosphate hydrolases"/>
    <property type="match status" value="2"/>
</dbReference>
<dbReference type="Proteomes" id="UP000663444">
    <property type="component" value="Chromosome"/>
</dbReference>
<dbReference type="PANTHER" id="PTHR32182:SF0">
    <property type="entry name" value="DNA REPLICATION AND REPAIR PROTEIN RECF"/>
    <property type="match status" value="1"/>
</dbReference>
<dbReference type="RefSeq" id="WP_203387973.1">
    <property type="nucleotide sequence ID" value="NZ_CP064781.1"/>
</dbReference>
<protein>
    <recommendedName>
        <fullName evidence="3">Rad50/SbcC-type AAA domain-containing protein</fullName>
    </recommendedName>
</protein>
<dbReference type="AlphaFoldDB" id="A0A974Y4D2"/>
<evidence type="ECO:0008006" key="3">
    <source>
        <dbReference type="Google" id="ProtNLM"/>
    </source>
</evidence>
<evidence type="ECO:0000313" key="1">
    <source>
        <dbReference type="EMBL" id="QRJ64429.1"/>
    </source>
</evidence>
<dbReference type="KEGG" id="ares:IWH25_03500"/>